<dbReference type="Pfam" id="PF04002">
    <property type="entry name" value="RadC"/>
    <property type="match status" value="1"/>
</dbReference>
<keyword evidence="5" id="KW-0482">Metalloprotease</keyword>
<dbReference type="RefSeq" id="WP_223916663.1">
    <property type="nucleotide sequence ID" value="NZ_BPNG01000070.1"/>
</dbReference>
<keyword evidence="2" id="KW-0479">Metal-binding</keyword>
<evidence type="ECO:0000256" key="3">
    <source>
        <dbReference type="ARBA" id="ARBA00022801"/>
    </source>
</evidence>
<evidence type="ECO:0000256" key="2">
    <source>
        <dbReference type="ARBA" id="ARBA00022723"/>
    </source>
</evidence>
<dbReference type="PROSITE" id="PS50249">
    <property type="entry name" value="MPN"/>
    <property type="match status" value="1"/>
</dbReference>
<comment type="caution">
    <text evidence="7">The sequence shown here is derived from an EMBL/GenBank/DDBJ whole genome shotgun (WGS) entry which is preliminary data.</text>
</comment>
<evidence type="ECO:0000313" key="7">
    <source>
        <dbReference type="EMBL" id="GJA42304.1"/>
    </source>
</evidence>
<evidence type="ECO:0000259" key="6">
    <source>
        <dbReference type="PROSITE" id="PS50249"/>
    </source>
</evidence>
<dbReference type="InterPro" id="IPR037518">
    <property type="entry name" value="MPN"/>
</dbReference>
<dbReference type="CDD" id="cd08071">
    <property type="entry name" value="MPN_DUF2466"/>
    <property type="match status" value="1"/>
</dbReference>
<evidence type="ECO:0000313" key="8">
    <source>
        <dbReference type="Proteomes" id="UP000886939"/>
    </source>
</evidence>
<evidence type="ECO:0000256" key="1">
    <source>
        <dbReference type="ARBA" id="ARBA00022670"/>
    </source>
</evidence>
<keyword evidence="1" id="KW-0645">Protease</keyword>
<proteinExistence type="predicted"/>
<protein>
    <submittedName>
        <fullName evidence="7">DNA repair protein RadC</fullName>
    </submittedName>
</protein>
<keyword evidence="4" id="KW-0862">Zinc</keyword>
<dbReference type="GO" id="GO:0006508">
    <property type="term" value="P:proteolysis"/>
    <property type="evidence" value="ECO:0007669"/>
    <property type="project" value="UniProtKB-KW"/>
</dbReference>
<accession>A0AAV4YMK6</accession>
<feature type="domain" description="MPN" evidence="6">
    <location>
        <begin position="43"/>
        <end position="165"/>
    </location>
</feature>
<dbReference type="Gene3D" id="3.40.140.10">
    <property type="entry name" value="Cytidine Deaminase, domain 2"/>
    <property type="match status" value="1"/>
</dbReference>
<evidence type="ECO:0000256" key="5">
    <source>
        <dbReference type="ARBA" id="ARBA00023049"/>
    </source>
</evidence>
<dbReference type="InterPro" id="IPR025657">
    <property type="entry name" value="RadC_JAB"/>
</dbReference>
<dbReference type="InterPro" id="IPR020891">
    <property type="entry name" value="UPF0758_CS"/>
</dbReference>
<reference evidence="7" key="1">
    <citation type="submission" date="2021-07" db="EMBL/GenBank/DDBJ databases">
        <title>Draft genome sequence of carbapenem-resistant Aeromonas spp. in Japan.</title>
        <authorList>
            <person name="Maehana S."/>
            <person name="Suzuki M."/>
            <person name="Kitasato H."/>
        </authorList>
    </citation>
    <scope>NUCLEOTIDE SEQUENCE</scope>
    <source>
        <strain evidence="7">KAM343</strain>
    </source>
</reference>
<name>A0AAV4YMK6_AERCA</name>
<dbReference type="PANTHER" id="PTHR30471">
    <property type="entry name" value="DNA REPAIR PROTEIN RADC"/>
    <property type="match status" value="1"/>
</dbReference>
<keyword evidence="3" id="KW-0378">Hydrolase</keyword>
<evidence type="ECO:0000256" key="4">
    <source>
        <dbReference type="ARBA" id="ARBA00022833"/>
    </source>
</evidence>
<dbReference type="GO" id="GO:0008237">
    <property type="term" value="F:metallopeptidase activity"/>
    <property type="evidence" value="ECO:0007669"/>
    <property type="project" value="UniProtKB-KW"/>
</dbReference>
<dbReference type="PROSITE" id="PS01302">
    <property type="entry name" value="UPF0758"/>
    <property type="match status" value="1"/>
</dbReference>
<sequence>MPTNKFKAGETQGTYVLTEPATVEDILHMANRLARARVAKGKALTSPNLTYSCLQTLLQGYEREVFAILFLDSQHRVIKFEELFQGTLDAASVYPREVVKAALACNAAAVILAHNHPSGLPEPSRADRSLTERLQAALAIVEIRVLDHLVIGIEGRVSMAERGWI</sequence>
<gene>
    <name evidence="7" type="ORF">KAM343_31000</name>
</gene>
<dbReference type="SUPFAM" id="SSF102712">
    <property type="entry name" value="JAB1/MPN domain"/>
    <property type="match status" value="1"/>
</dbReference>
<organism evidence="7 8">
    <name type="scientific">Aeromonas caviae</name>
    <name type="common">Aeromonas punctata</name>
    <dbReference type="NCBI Taxonomy" id="648"/>
    <lineage>
        <taxon>Bacteria</taxon>
        <taxon>Pseudomonadati</taxon>
        <taxon>Pseudomonadota</taxon>
        <taxon>Gammaproteobacteria</taxon>
        <taxon>Aeromonadales</taxon>
        <taxon>Aeromonadaceae</taxon>
        <taxon>Aeromonas</taxon>
    </lineage>
</organism>
<dbReference type="GO" id="GO:0046872">
    <property type="term" value="F:metal ion binding"/>
    <property type="evidence" value="ECO:0007669"/>
    <property type="project" value="UniProtKB-KW"/>
</dbReference>
<dbReference type="InterPro" id="IPR001405">
    <property type="entry name" value="UPF0758"/>
</dbReference>
<dbReference type="AlphaFoldDB" id="A0AAV4YMK6"/>
<dbReference type="PANTHER" id="PTHR30471:SF3">
    <property type="entry name" value="UPF0758 PROTEIN YEES-RELATED"/>
    <property type="match status" value="1"/>
</dbReference>
<dbReference type="Proteomes" id="UP000886939">
    <property type="component" value="Unassembled WGS sequence"/>
</dbReference>
<dbReference type="EMBL" id="BPNI01000073">
    <property type="protein sequence ID" value="GJA42304.1"/>
    <property type="molecule type" value="Genomic_DNA"/>
</dbReference>
<dbReference type="NCBIfam" id="TIGR00608">
    <property type="entry name" value="radc"/>
    <property type="match status" value="1"/>
</dbReference>